<protein>
    <submittedName>
        <fullName evidence="3">Serine phosphatase RsbU, regulator of sigma subunit</fullName>
    </submittedName>
</protein>
<dbReference type="GO" id="GO:0016791">
    <property type="term" value="F:phosphatase activity"/>
    <property type="evidence" value="ECO:0007669"/>
    <property type="project" value="TreeGrafter"/>
</dbReference>
<dbReference type="PANTHER" id="PTHR43156">
    <property type="entry name" value="STAGE II SPORULATION PROTEIN E-RELATED"/>
    <property type="match status" value="1"/>
</dbReference>
<name>A0A1G6MIM5_9ACTN</name>
<dbReference type="InterPro" id="IPR036457">
    <property type="entry name" value="PPM-type-like_dom_sf"/>
</dbReference>
<keyword evidence="1" id="KW-0378">Hydrolase</keyword>
<evidence type="ECO:0000256" key="1">
    <source>
        <dbReference type="ARBA" id="ARBA00022801"/>
    </source>
</evidence>
<dbReference type="Pfam" id="PF07228">
    <property type="entry name" value="SpoIIE"/>
    <property type="match status" value="1"/>
</dbReference>
<feature type="domain" description="PPM-type phosphatase" evidence="2">
    <location>
        <begin position="176"/>
        <end position="392"/>
    </location>
</feature>
<sequence length="402" mass="42884">MATEPIPSEEDPLRALIRASHHLPADGVGEAVAAQARRLGVRDAVVWLADYAQHELVPVPGLGVPARRVLVVDGTVAGRCFRRVEPVLVPATGGPATLWLPLLDGAERIGVLELVLAGQPTPRLEDDARSFASLVAELVVTRDAYSDVFARLRRRRELSLAAEIQWELLPPLTFAGDRVVITGALEPTYEIGGDTFDYAVNGSLVDLAVLDAVGHGLPAALLATAAVGAYRHARRGGSDLPGLAAAVDAVVAGQFDGSRFATAVIARLDLDTGVLEWVNCGHPDPLVVRDGALVRPPACPPARPLGLLAGPPAPCRLLLRRGDRVLLHTDGVVEARSPEGAFFGEERLADLVVRAELAGDPPPETMRRLMGSVMDHQAGRLQDDASIVMVEWRTGRERQLRP</sequence>
<evidence type="ECO:0000313" key="3">
    <source>
        <dbReference type="EMBL" id="SDC55382.1"/>
    </source>
</evidence>
<dbReference type="EMBL" id="FMZF01000002">
    <property type="protein sequence ID" value="SDC55382.1"/>
    <property type="molecule type" value="Genomic_DNA"/>
</dbReference>
<dbReference type="AlphaFoldDB" id="A0A1G6MIM5"/>
<dbReference type="SUPFAM" id="SSF81606">
    <property type="entry name" value="PP2C-like"/>
    <property type="match status" value="1"/>
</dbReference>
<dbReference type="Proteomes" id="UP000199416">
    <property type="component" value="Unassembled WGS sequence"/>
</dbReference>
<accession>A0A1G6MIM5</accession>
<organism evidence="3 4">
    <name type="scientific">Geodermatophilus telluris</name>
    <dbReference type="NCBI Taxonomy" id="1190417"/>
    <lineage>
        <taxon>Bacteria</taxon>
        <taxon>Bacillati</taxon>
        <taxon>Actinomycetota</taxon>
        <taxon>Actinomycetes</taxon>
        <taxon>Geodermatophilales</taxon>
        <taxon>Geodermatophilaceae</taxon>
        <taxon>Geodermatophilus</taxon>
    </lineage>
</organism>
<proteinExistence type="predicted"/>
<dbReference type="SUPFAM" id="SSF55781">
    <property type="entry name" value="GAF domain-like"/>
    <property type="match status" value="1"/>
</dbReference>
<dbReference type="InterPro" id="IPR029016">
    <property type="entry name" value="GAF-like_dom_sf"/>
</dbReference>
<reference evidence="4" key="1">
    <citation type="submission" date="2016-10" db="EMBL/GenBank/DDBJ databases">
        <authorList>
            <person name="Varghese N."/>
            <person name="Submissions S."/>
        </authorList>
    </citation>
    <scope>NUCLEOTIDE SEQUENCE [LARGE SCALE GENOMIC DNA]</scope>
    <source>
        <strain evidence="4">DSM 45421</strain>
    </source>
</reference>
<dbReference type="RefSeq" id="WP_245692007.1">
    <property type="nucleotide sequence ID" value="NZ_FMZF01000002.1"/>
</dbReference>
<dbReference type="SMART" id="SM00331">
    <property type="entry name" value="PP2C_SIG"/>
    <property type="match status" value="1"/>
</dbReference>
<dbReference type="InterPro" id="IPR052016">
    <property type="entry name" value="Bact_Sigma-Reg"/>
</dbReference>
<dbReference type="STRING" id="1190417.SAMN05660690_1878"/>
<evidence type="ECO:0000259" key="2">
    <source>
        <dbReference type="SMART" id="SM00331"/>
    </source>
</evidence>
<gene>
    <name evidence="3" type="ORF">SAMN05660690_1878</name>
</gene>
<dbReference type="Gene3D" id="3.60.40.10">
    <property type="entry name" value="PPM-type phosphatase domain"/>
    <property type="match status" value="1"/>
</dbReference>
<dbReference type="PANTHER" id="PTHR43156:SF2">
    <property type="entry name" value="STAGE II SPORULATION PROTEIN E"/>
    <property type="match status" value="1"/>
</dbReference>
<dbReference type="InterPro" id="IPR001932">
    <property type="entry name" value="PPM-type_phosphatase-like_dom"/>
</dbReference>
<evidence type="ECO:0000313" key="4">
    <source>
        <dbReference type="Proteomes" id="UP000199416"/>
    </source>
</evidence>
<dbReference type="Gene3D" id="3.30.450.40">
    <property type="match status" value="1"/>
</dbReference>
<keyword evidence="4" id="KW-1185">Reference proteome</keyword>